<name>A0ABQ6AB99_9PROT</name>
<organism evidence="4 5">
    <name type="scientific">Acidocella aquatica</name>
    <dbReference type="NCBI Taxonomy" id="1922313"/>
    <lineage>
        <taxon>Bacteria</taxon>
        <taxon>Pseudomonadati</taxon>
        <taxon>Pseudomonadota</taxon>
        <taxon>Alphaproteobacteria</taxon>
        <taxon>Acetobacterales</taxon>
        <taxon>Acidocellaceae</taxon>
        <taxon>Acidocella</taxon>
    </lineage>
</organism>
<dbReference type="Gene3D" id="3.30.2350.10">
    <property type="entry name" value="Pseudouridine synthase"/>
    <property type="match status" value="1"/>
</dbReference>
<gene>
    <name evidence="4" type="ORF">GCM10010909_20210</name>
</gene>
<evidence type="ECO:0000256" key="2">
    <source>
        <dbReference type="ARBA" id="ARBA00023235"/>
    </source>
</evidence>
<dbReference type="PANTHER" id="PTHR21600:SF44">
    <property type="entry name" value="RIBOSOMAL LARGE SUBUNIT PSEUDOURIDINE SYNTHASE D"/>
    <property type="match status" value="1"/>
</dbReference>
<feature type="domain" description="Pseudouridine synthase RsuA/RluA-like" evidence="3">
    <location>
        <begin position="13"/>
        <end position="160"/>
    </location>
</feature>
<comment type="caution">
    <text evidence="4">The sequence shown here is derived from an EMBL/GenBank/DDBJ whole genome shotgun (WGS) entry which is preliminary data.</text>
</comment>
<dbReference type="InterPro" id="IPR006145">
    <property type="entry name" value="PsdUridine_synth_RsuA/RluA"/>
</dbReference>
<sequence>MTPPGVLYQDRRFIIVNKPAGLPVHAGRAGGPSVEDFFPQWRLGRDGPWLAHRLDQDTAGCLVIALKKSALLAAQACFADGRAQKTYWAVVRGVPKALEGAVDLPLAKVTQGRSWKMAPDGAGQPALTLWRVMGQGAGMSWIEFSPKTGRTHQIRAHAAALGHPIMGDAVYGGGAGMLHLLARRIVLPLEPELTAQAPVPAHMAAAMRACGHAAL</sequence>
<accession>A0ABQ6AB99</accession>
<keyword evidence="2" id="KW-0413">Isomerase</keyword>
<keyword evidence="5" id="KW-1185">Reference proteome</keyword>
<evidence type="ECO:0000256" key="1">
    <source>
        <dbReference type="ARBA" id="ARBA00010876"/>
    </source>
</evidence>
<dbReference type="InterPro" id="IPR006224">
    <property type="entry name" value="PsdUridine_synth_RluA-like_CS"/>
</dbReference>
<dbReference type="PANTHER" id="PTHR21600">
    <property type="entry name" value="MITOCHONDRIAL RNA PSEUDOURIDINE SYNTHASE"/>
    <property type="match status" value="1"/>
</dbReference>
<proteinExistence type="inferred from homology"/>
<dbReference type="PROSITE" id="PS01129">
    <property type="entry name" value="PSI_RLU"/>
    <property type="match status" value="1"/>
</dbReference>
<reference evidence="5" key="1">
    <citation type="journal article" date="2019" name="Int. J. Syst. Evol. Microbiol.">
        <title>The Global Catalogue of Microorganisms (GCM) 10K type strain sequencing project: providing services to taxonomists for standard genome sequencing and annotation.</title>
        <authorList>
            <consortium name="The Broad Institute Genomics Platform"/>
            <consortium name="The Broad Institute Genome Sequencing Center for Infectious Disease"/>
            <person name="Wu L."/>
            <person name="Ma J."/>
        </authorList>
    </citation>
    <scope>NUCLEOTIDE SEQUENCE [LARGE SCALE GENOMIC DNA]</scope>
    <source>
        <strain evidence="5">NBRC 112502</strain>
    </source>
</reference>
<evidence type="ECO:0000313" key="5">
    <source>
        <dbReference type="Proteomes" id="UP001156641"/>
    </source>
</evidence>
<evidence type="ECO:0000313" key="4">
    <source>
        <dbReference type="EMBL" id="GLR67340.1"/>
    </source>
</evidence>
<dbReference type="CDD" id="cd02869">
    <property type="entry name" value="PseudoU_synth_RluA_like"/>
    <property type="match status" value="1"/>
</dbReference>
<comment type="similarity">
    <text evidence="1">Belongs to the pseudouridine synthase RluA family.</text>
</comment>
<dbReference type="EMBL" id="BSOS01000065">
    <property type="protein sequence ID" value="GLR67340.1"/>
    <property type="molecule type" value="Genomic_DNA"/>
</dbReference>
<dbReference type="InterPro" id="IPR050188">
    <property type="entry name" value="RluA_PseudoU_synthase"/>
</dbReference>
<protein>
    <submittedName>
        <fullName evidence="4">RNA pseudouridine synthase</fullName>
    </submittedName>
</protein>
<dbReference type="InterPro" id="IPR020103">
    <property type="entry name" value="PsdUridine_synth_cat_dom_sf"/>
</dbReference>
<evidence type="ECO:0000259" key="3">
    <source>
        <dbReference type="Pfam" id="PF00849"/>
    </source>
</evidence>
<dbReference type="Proteomes" id="UP001156641">
    <property type="component" value="Unassembled WGS sequence"/>
</dbReference>
<dbReference type="Pfam" id="PF00849">
    <property type="entry name" value="PseudoU_synth_2"/>
    <property type="match status" value="1"/>
</dbReference>
<dbReference type="SUPFAM" id="SSF55120">
    <property type="entry name" value="Pseudouridine synthase"/>
    <property type="match status" value="1"/>
</dbReference>